<dbReference type="SUPFAM" id="SSF51011">
    <property type="entry name" value="Glycosyl hydrolase domain"/>
    <property type="match status" value="1"/>
</dbReference>
<dbReference type="EMBL" id="CP041405">
    <property type="protein sequence ID" value="QDM45162.1"/>
    <property type="molecule type" value="Genomic_DNA"/>
</dbReference>
<dbReference type="PANTHER" id="PTHR22762:SF166">
    <property type="entry name" value="ALPHA-GLUCOSIDASE"/>
    <property type="match status" value="1"/>
</dbReference>
<evidence type="ECO:0000259" key="5">
    <source>
        <dbReference type="Pfam" id="PF01055"/>
    </source>
</evidence>
<feature type="domain" description="DUF5110" evidence="7">
    <location>
        <begin position="688"/>
        <end position="756"/>
    </location>
</feature>
<dbReference type="InterPro" id="IPR030458">
    <property type="entry name" value="Glyco_hydro_31_AS"/>
</dbReference>
<comment type="similarity">
    <text evidence="1 4">Belongs to the glycosyl hydrolase 31 family.</text>
</comment>
<evidence type="ECO:0000259" key="7">
    <source>
        <dbReference type="Pfam" id="PF17137"/>
    </source>
</evidence>
<dbReference type="RefSeq" id="WP_087440299.1">
    <property type="nucleotide sequence ID" value="NZ_CABMNB010000004.1"/>
</dbReference>
<proteinExistence type="inferred from homology"/>
<dbReference type="GO" id="GO:0004553">
    <property type="term" value="F:hydrolase activity, hydrolyzing O-glycosyl compounds"/>
    <property type="evidence" value="ECO:0007669"/>
    <property type="project" value="InterPro"/>
</dbReference>
<dbReference type="InterPro" id="IPR048395">
    <property type="entry name" value="Glyco_hydro_31_C"/>
</dbReference>
<organism evidence="10 11">
    <name type="scientific">Paenibacillus thiaminolyticus</name>
    <name type="common">Bacillus thiaminolyticus</name>
    <dbReference type="NCBI Taxonomy" id="49283"/>
    <lineage>
        <taxon>Bacteria</taxon>
        <taxon>Bacillati</taxon>
        <taxon>Bacillota</taxon>
        <taxon>Bacilli</taxon>
        <taxon>Bacillales</taxon>
        <taxon>Paenibacillaceae</taxon>
        <taxon>Paenibacillus</taxon>
    </lineage>
</organism>
<evidence type="ECO:0000259" key="6">
    <source>
        <dbReference type="Pfam" id="PF13802"/>
    </source>
</evidence>
<dbReference type="InterPro" id="IPR033403">
    <property type="entry name" value="DUF5110"/>
</dbReference>
<dbReference type="InterPro" id="IPR025887">
    <property type="entry name" value="Glyco_hydro_31_N_dom"/>
</dbReference>
<feature type="domain" description="Glycosyl hydrolase family 31 C-terminal" evidence="8">
    <location>
        <begin position="585"/>
        <end position="671"/>
    </location>
</feature>
<dbReference type="Proteomes" id="UP001209276">
    <property type="component" value="Unassembled WGS sequence"/>
</dbReference>
<dbReference type="PANTHER" id="PTHR22762">
    <property type="entry name" value="ALPHA-GLUCOSIDASE"/>
    <property type="match status" value="1"/>
</dbReference>
<dbReference type="GO" id="GO:0005975">
    <property type="term" value="P:carbohydrate metabolic process"/>
    <property type="evidence" value="ECO:0007669"/>
    <property type="project" value="InterPro"/>
</dbReference>
<dbReference type="Pfam" id="PF21365">
    <property type="entry name" value="Glyco_hydro_31_3rd"/>
    <property type="match status" value="1"/>
</dbReference>
<dbReference type="GO" id="GO:0030246">
    <property type="term" value="F:carbohydrate binding"/>
    <property type="evidence" value="ECO:0007669"/>
    <property type="project" value="InterPro"/>
</dbReference>
<dbReference type="SUPFAM" id="SSF74650">
    <property type="entry name" value="Galactose mutarotase-like"/>
    <property type="match status" value="1"/>
</dbReference>
<evidence type="ECO:0000313" key="12">
    <source>
        <dbReference type="Proteomes" id="UP001209276"/>
    </source>
</evidence>
<dbReference type="PROSITE" id="PS00129">
    <property type="entry name" value="GLYCOSYL_HYDROL_F31_1"/>
    <property type="match status" value="1"/>
</dbReference>
<evidence type="ECO:0000259" key="8">
    <source>
        <dbReference type="Pfam" id="PF21365"/>
    </source>
</evidence>
<dbReference type="Gene3D" id="3.20.20.80">
    <property type="entry name" value="Glycosidases"/>
    <property type="match status" value="2"/>
</dbReference>
<name>A0AAP9DVS1_PANTH</name>
<dbReference type="CDD" id="cd06604">
    <property type="entry name" value="GH31_glucosidase_II_MalA"/>
    <property type="match status" value="1"/>
</dbReference>
<feature type="domain" description="Glycoside hydrolase family 31 N-terminal" evidence="6">
    <location>
        <begin position="46"/>
        <end position="210"/>
    </location>
</feature>
<protein>
    <submittedName>
        <fullName evidence="10">DUF5110 domain-containing protein</fullName>
    </submittedName>
    <submittedName>
        <fullName evidence="9">Glycoside hydrolase family 31 protein</fullName>
    </submittedName>
</protein>
<dbReference type="Proteomes" id="UP000315377">
    <property type="component" value="Chromosome"/>
</dbReference>
<keyword evidence="3 4" id="KW-0326">Glycosidase</keyword>
<dbReference type="SUPFAM" id="SSF51445">
    <property type="entry name" value="(Trans)glycosidases"/>
    <property type="match status" value="1"/>
</dbReference>
<reference evidence="10 11" key="1">
    <citation type="submission" date="2019-07" db="EMBL/GenBank/DDBJ databases">
        <title>Paenibacillus thiaminolyticus NRRL B-4156.</title>
        <authorList>
            <person name="Hehnly C."/>
            <person name="Zhang L."/>
        </authorList>
    </citation>
    <scope>NUCLEOTIDE SEQUENCE [LARGE SCALE GENOMIC DNA]</scope>
    <source>
        <strain evidence="10 11">NRRL B-4156</strain>
    </source>
</reference>
<keyword evidence="12" id="KW-1185">Reference proteome</keyword>
<dbReference type="Pfam" id="PF13802">
    <property type="entry name" value="Gal_mutarotas_2"/>
    <property type="match status" value="1"/>
</dbReference>
<evidence type="ECO:0000313" key="9">
    <source>
        <dbReference type="EMBL" id="MCY9606862.1"/>
    </source>
</evidence>
<dbReference type="Pfam" id="PF01055">
    <property type="entry name" value="Glyco_hydro_31_2nd"/>
    <property type="match status" value="1"/>
</dbReference>
<dbReference type="InterPro" id="IPR011013">
    <property type="entry name" value="Gal_mutarotase_sf_dom"/>
</dbReference>
<dbReference type="CDD" id="cd14752">
    <property type="entry name" value="GH31_N"/>
    <property type="match status" value="1"/>
</dbReference>
<evidence type="ECO:0000256" key="3">
    <source>
        <dbReference type="ARBA" id="ARBA00023295"/>
    </source>
</evidence>
<gene>
    <name evidence="10" type="ORF">FLT43_18045</name>
    <name evidence="9" type="ORF">M5W83_06795</name>
</gene>
<keyword evidence="2 4" id="KW-0378">Hydrolase</keyword>
<dbReference type="EMBL" id="JAMDMM010000015">
    <property type="protein sequence ID" value="MCY9606862.1"/>
    <property type="molecule type" value="Genomic_DNA"/>
</dbReference>
<dbReference type="InterPro" id="IPR000322">
    <property type="entry name" value="Glyco_hydro_31_TIM"/>
</dbReference>
<feature type="domain" description="Glycoside hydrolase family 31 TIM barrel" evidence="5">
    <location>
        <begin position="252"/>
        <end position="577"/>
    </location>
</feature>
<evidence type="ECO:0000256" key="2">
    <source>
        <dbReference type="ARBA" id="ARBA00022801"/>
    </source>
</evidence>
<dbReference type="Pfam" id="PF17137">
    <property type="entry name" value="DUF5110"/>
    <property type="match status" value="1"/>
</dbReference>
<dbReference type="AlphaFoldDB" id="A0AAP9DVS1"/>
<dbReference type="InterPro" id="IPR013780">
    <property type="entry name" value="Glyco_hydro_b"/>
</dbReference>
<evidence type="ECO:0000256" key="1">
    <source>
        <dbReference type="ARBA" id="ARBA00007806"/>
    </source>
</evidence>
<dbReference type="Gene3D" id="2.60.40.1760">
    <property type="entry name" value="glycosyl hydrolase (family 31)"/>
    <property type="match status" value="1"/>
</dbReference>
<evidence type="ECO:0000313" key="10">
    <source>
        <dbReference type="EMBL" id="QDM45162.1"/>
    </source>
</evidence>
<evidence type="ECO:0000256" key="4">
    <source>
        <dbReference type="RuleBase" id="RU361185"/>
    </source>
</evidence>
<evidence type="ECO:0000313" key="11">
    <source>
        <dbReference type="Proteomes" id="UP000315377"/>
    </source>
</evidence>
<dbReference type="GeneID" id="76997865"/>
<dbReference type="Gene3D" id="2.60.40.1180">
    <property type="entry name" value="Golgi alpha-mannosidase II"/>
    <property type="match status" value="2"/>
</dbReference>
<reference evidence="9 12" key="2">
    <citation type="submission" date="2022-05" db="EMBL/GenBank/DDBJ databases">
        <title>Genome Sequencing of Bee-Associated Microbes.</title>
        <authorList>
            <person name="Dunlap C."/>
        </authorList>
    </citation>
    <scope>NUCLEOTIDE SEQUENCE [LARGE SCALE GENOMIC DNA]</scope>
    <source>
        <strain evidence="9 12">NRRL B-14613</strain>
    </source>
</reference>
<accession>A0AAP9DVS1</accession>
<dbReference type="InterPro" id="IPR017853">
    <property type="entry name" value="GH"/>
</dbReference>
<sequence>MQTSETIHPDKLHGGTVAAKRSGIGAISRVEELDRGYLCIGDRANLALTFLDEHLFRVKLTFDACPDWTTTPGVLPWEKTIQASREDTEHGFLFTTKKLSVEIDAEDASITVTDAEGNVIGRQTSFSWDARGAVTGCFAMDERSHFYGLGEKTSYLDKRGESYTMWNTDVYAPHVPEIEALYQSIPLLLHVHDGASCGIFLDNPGRTAFDMRSRSDLFSIESKTGDYDYYFIYGPELKQVISCYTALTGRMQMPPKWALGYHQSKYSYKSEEEVMALARTFRDKRIPCDVIHLDIHYMDEYRVFTFDSDRFPQPQNMIAELMKMGFHIVPIVDPGVKQDPKYPVYREGVLEDRFCKKLEGDVYFGDVWPGRSAFPDFTKQETAAWWGDLHRYYTDMGIAGIWNDMNEPAVFNESKTMDLDVVHDNNGEMKTHEEWHNLYGMLMSKATFEGLQRHLEGERPFVLTRAGYSGIQRYAAVWTGDNRSFWEHMAMAMPMVLNMGLSGIPFAGPDIGGFAHHTNKQLLIRWTQMGALFPFCRNHNVGDFLDQEPWAFDQETEDICRTFIGLRYQLMPYLYTLFHEAAQTGIPVMRPLLLEYPEDEHLSNLCDQFLLGRDLLAAPIYRPDTEHRTVYLPEGEWFDYWTGTPYTGGQHLTVHAPLDTMPLFVRGGAIIPHEPLKQYAADETEASLQFHLYGGAPASSYVLYEDDGLTYAYEKGAYNLLRVGAECTGRGLSLGFEYEHRGYEPASRKLCFYLHGLDPDAVAIEGLARLAAKPEDHAEGWYVDERRHCVVIAVRDDKIKRTIELNW</sequence>